<evidence type="ECO:0000313" key="2">
    <source>
        <dbReference type="EMBL" id="ERT65541.1"/>
    </source>
</evidence>
<dbReference type="AlphaFoldDB" id="U7V1W0"/>
<organism evidence="2 3">
    <name type="scientific">Rothia aeria F0184</name>
    <dbReference type="NCBI Taxonomy" id="888019"/>
    <lineage>
        <taxon>Bacteria</taxon>
        <taxon>Bacillati</taxon>
        <taxon>Actinomycetota</taxon>
        <taxon>Actinomycetes</taxon>
        <taxon>Micrococcales</taxon>
        <taxon>Micrococcaceae</taxon>
        <taxon>Rothia</taxon>
    </lineage>
</organism>
<dbReference type="InterPro" id="IPR050266">
    <property type="entry name" value="AB_hydrolase_sf"/>
</dbReference>
<dbReference type="InterPro" id="IPR029058">
    <property type="entry name" value="AB_hydrolase_fold"/>
</dbReference>
<feature type="domain" description="AB hydrolase-1" evidence="1">
    <location>
        <begin position="25"/>
        <end position="246"/>
    </location>
</feature>
<proteinExistence type="predicted"/>
<dbReference type="Proteomes" id="UP000017174">
    <property type="component" value="Unassembled WGS sequence"/>
</dbReference>
<dbReference type="SUPFAM" id="SSF53474">
    <property type="entry name" value="alpha/beta-Hydrolases"/>
    <property type="match status" value="1"/>
</dbReference>
<dbReference type="InterPro" id="IPR000073">
    <property type="entry name" value="AB_hydrolase_1"/>
</dbReference>
<evidence type="ECO:0000313" key="3">
    <source>
        <dbReference type="Proteomes" id="UP000017174"/>
    </source>
</evidence>
<gene>
    <name evidence="2" type="ORF">HMPREF0742_01931</name>
</gene>
<dbReference type="PATRIC" id="fig|888019.4.peg.1637"/>
<sequence length="260" mass="29121">MTMTAKTRNSKDYPVEHGPRQGETIIFLHGGNMAGWTWDLQVEAMPDRHLLTPDLPGYGRNTHEVWPGIAEAADRIAALIRSHSIGGRAHIVGLSLGGFVAIELIRRHPTLAYTCTISGSPLLGYTRWERMVIGAQVPLWHRRWYWIAQSRPFNIPAEDRALFVQTASSPQPLTNTLLFRELGVRALPAEPFSFTGPVLAVAAEHDTPSVRRSFDPLRKCLPQLRTWVAPGMPHAWSAENPELFARMVTTHADTGRWPQD</sequence>
<dbReference type="HOGENOM" id="CLU_020336_44_0_11"/>
<accession>U7V1W0</accession>
<dbReference type="PANTHER" id="PTHR43798">
    <property type="entry name" value="MONOACYLGLYCEROL LIPASE"/>
    <property type="match status" value="1"/>
</dbReference>
<name>U7V1W0_9MICC</name>
<dbReference type="EMBL" id="AXZG01000053">
    <property type="protein sequence ID" value="ERT65541.1"/>
    <property type="molecule type" value="Genomic_DNA"/>
</dbReference>
<dbReference type="PANTHER" id="PTHR43798:SF33">
    <property type="entry name" value="HYDROLASE, PUTATIVE (AFU_ORTHOLOGUE AFUA_2G14860)-RELATED"/>
    <property type="match status" value="1"/>
</dbReference>
<dbReference type="Gene3D" id="3.40.50.1820">
    <property type="entry name" value="alpha/beta hydrolase"/>
    <property type="match status" value="1"/>
</dbReference>
<comment type="caution">
    <text evidence="2">The sequence shown here is derived from an EMBL/GenBank/DDBJ whole genome shotgun (WGS) entry which is preliminary data.</text>
</comment>
<dbReference type="Pfam" id="PF12697">
    <property type="entry name" value="Abhydrolase_6"/>
    <property type="match status" value="1"/>
</dbReference>
<evidence type="ECO:0000259" key="1">
    <source>
        <dbReference type="Pfam" id="PF12697"/>
    </source>
</evidence>
<reference evidence="2 3" key="1">
    <citation type="submission" date="2013-08" db="EMBL/GenBank/DDBJ databases">
        <authorList>
            <person name="Weinstock G."/>
            <person name="Sodergren E."/>
            <person name="Wylie T."/>
            <person name="Fulton L."/>
            <person name="Fulton R."/>
            <person name="Fronick C."/>
            <person name="O'Laughlin M."/>
            <person name="Godfrey J."/>
            <person name="Miner T."/>
            <person name="Herter B."/>
            <person name="Appelbaum E."/>
            <person name="Cordes M."/>
            <person name="Lek S."/>
            <person name="Wollam A."/>
            <person name="Pepin K.H."/>
            <person name="Palsikar V.B."/>
            <person name="Mitreva M."/>
            <person name="Wilson R.K."/>
        </authorList>
    </citation>
    <scope>NUCLEOTIDE SEQUENCE [LARGE SCALE GENOMIC DNA]</scope>
    <source>
        <strain evidence="2 3">F0184</strain>
    </source>
</reference>
<dbReference type="GO" id="GO:0016020">
    <property type="term" value="C:membrane"/>
    <property type="evidence" value="ECO:0007669"/>
    <property type="project" value="TreeGrafter"/>
</dbReference>
<dbReference type="GO" id="GO:0003824">
    <property type="term" value="F:catalytic activity"/>
    <property type="evidence" value="ECO:0007669"/>
    <property type="project" value="UniProtKB-ARBA"/>
</dbReference>
<protein>
    <recommendedName>
        <fullName evidence="1">AB hydrolase-1 domain-containing protein</fullName>
    </recommendedName>
</protein>